<comment type="caution">
    <text evidence="1">The sequence shown here is derived from an EMBL/GenBank/DDBJ whole genome shotgun (WGS) entry which is preliminary data.</text>
</comment>
<evidence type="ECO:0000313" key="2">
    <source>
        <dbReference type="Proteomes" id="UP000244552"/>
    </source>
</evidence>
<reference evidence="1 2" key="1">
    <citation type="journal article" date="2018" name="Genome Announc.">
        <title>Fifty-Six Draft Genome Sequences of 10 Lactobacillus Species from 22 Commercial Dietary Supplements.</title>
        <authorList>
            <person name="Gangiredla J."/>
            <person name="Barnaba T.J."/>
            <person name="Mammel M.K."/>
            <person name="Lacher D.W."/>
            <person name="Elkins C.A."/>
            <person name="Lampel K.A."/>
            <person name="Whitehouse C.A."/>
            <person name="Tartera C."/>
        </authorList>
    </citation>
    <scope>NUCLEOTIDE SEQUENCE [LARGE SCALE GENOMIC DNA]</scope>
    <source>
        <strain evidence="1 2">DS11_12</strain>
    </source>
</reference>
<gene>
    <name evidence="1" type="ORF">DBP89_06970</name>
</gene>
<protein>
    <recommendedName>
        <fullName evidence="3">DUF4868 domain-containing protein</fullName>
    </recommendedName>
</protein>
<accession>A0ABD6XF92</accession>
<sequence length="320" mass="37609">MKDFRLDEYINDINAVYETEEFIKRTEIFLIKLDKKVSEIYKQDSGDDSKKLLLDALIEKLNESRFKKREVVYYDAVTNKKNTHELVKVDDYPNINEKLKEFNNSLSSTKGLKEDKFRLYAMTLKTNKHNYKIIGSFTNTFALKKKFLIGNFSDSKIKLNQRNDIIGFNKKIELFVIDDKYILINQAESKFESLFKMNILFSNQATQILRENDRIKEIFDIETCDKLSKKVELGKRMATRLIKIVSDTDRFNKTIDNIDKIKDIIDNNNHKFHEKVKDVNYRNGKLSVPDGKEVQLLDAISDAFYQAVISETENVDETRM</sequence>
<dbReference type="EMBL" id="QAGV01000007">
    <property type="protein sequence ID" value="PTR95353.1"/>
    <property type="molecule type" value="Genomic_DNA"/>
</dbReference>
<dbReference type="AlphaFoldDB" id="A0ABD6XF92"/>
<evidence type="ECO:0000313" key="1">
    <source>
        <dbReference type="EMBL" id="PTR95353.1"/>
    </source>
</evidence>
<dbReference type="Proteomes" id="UP000244552">
    <property type="component" value="Unassembled WGS sequence"/>
</dbReference>
<organism evidence="1 2">
    <name type="scientific">Ligilactobacillus salivarius</name>
    <dbReference type="NCBI Taxonomy" id="1624"/>
    <lineage>
        <taxon>Bacteria</taxon>
        <taxon>Bacillati</taxon>
        <taxon>Bacillota</taxon>
        <taxon>Bacilli</taxon>
        <taxon>Lactobacillales</taxon>
        <taxon>Lactobacillaceae</taxon>
        <taxon>Ligilactobacillus</taxon>
    </lineage>
</organism>
<name>A0ABD6XF92_9LACO</name>
<evidence type="ECO:0008006" key="3">
    <source>
        <dbReference type="Google" id="ProtNLM"/>
    </source>
</evidence>
<proteinExistence type="predicted"/>
<dbReference type="RefSeq" id="WP_003699462.1">
    <property type="nucleotide sequence ID" value="NZ_CBCRTQ010000006.1"/>
</dbReference>